<feature type="transmembrane region" description="Helical" evidence="6">
    <location>
        <begin position="91"/>
        <end position="114"/>
    </location>
</feature>
<feature type="transmembrane region" description="Helical" evidence="6">
    <location>
        <begin position="120"/>
        <end position="143"/>
    </location>
</feature>
<dbReference type="EMBL" id="FPAG01000010">
    <property type="protein sequence ID" value="SFT14215.1"/>
    <property type="molecule type" value="Genomic_DNA"/>
</dbReference>
<protein>
    <submittedName>
        <fullName evidence="7">Membrane protein involved in the export of O-antigen and teichoic acid</fullName>
    </submittedName>
</protein>
<feature type="transmembrane region" description="Helical" evidence="6">
    <location>
        <begin position="12"/>
        <end position="29"/>
    </location>
</feature>
<feature type="transmembrane region" description="Helical" evidence="6">
    <location>
        <begin position="340"/>
        <end position="359"/>
    </location>
</feature>
<evidence type="ECO:0000313" key="8">
    <source>
        <dbReference type="Proteomes" id="UP000183209"/>
    </source>
</evidence>
<keyword evidence="3 6" id="KW-0812">Transmembrane</keyword>
<dbReference type="PANTHER" id="PTHR30250">
    <property type="entry name" value="PST FAMILY PREDICTED COLANIC ACID TRANSPORTER"/>
    <property type="match status" value="1"/>
</dbReference>
<sequence length="514" mass="59647">MSRLALSIKNAWIALVFQLIYVFVQFYARDIFLDHLGDEFMGIESTLKSMLQFLNLSELGIGTAVGFTLYKPIFNNNRDKINEIIGYLGFLYKRIGLFVLLAGLILILFFPLFFKGTDTSLGYIIFLFISLLISNLLNYFFTYQMFLLEADQKNYVRLIINQSVFVGRLIVQCFVLLYLKDIFLWILLELVAPFFYVVLLRRKIRKTYPWLNFNYRTTQEIRQKHRMLLTKIKQISFHKIGSFVSNGTDNILIFAFINPATVAYVVNYQLVLNNINVLVSKFFAGSNASVGNLVAENDLKNITKVFWEMMALRFFLAGTSAIMFYIGFEDLIVLWLGEKYLLSPGILIALICIFFILQIRQPVDSFKQAYGLYADIWSPLAQSIINLAFSILLILKYGVIGVFIGTIISQVCIVLIWRPYYLFDKGFKLPSSIYWKGFIFHVLYFLIIGLLYMNTIDPLLEISFKSKFLNLVVKVISSGILFGTIYFIVLQIFSKGFKDLTKRFYQIIKNKIYK</sequence>
<evidence type="ECO:0000256" key="1">
    <source>
        <dbReference type="ARBA" id="ARBA00004651"/>
    </source>
</evidence>
<feature type="transmembrane region" description="Helical" evidence="6">
    <location>
        <begin position="310"/>
        <end position="328"/>
    </location>
</feature>
<keyword evidence="4 6" id="KW-1133">Transmembrane helix</keyword>
<dbReference type="RefSeq" id="WP_074980068.1">
    <property type="nucleotide sequence ID" value="NZ_FPAG01000010.1"/>
</dbReference>
<feature type="transmembrane region" description="Helical" evidence="6">
    <location>
        <begin position="183"/>
        <end position="200"/>
    </location>
</feature>
<evidence type="ECO:0000256" key="2">
    <source>
        <dbReference type="ARBA" id="ARBA00022475"/>
    </source>
</evidence>
<feature type="transmembrane region" description="Helical" evidence="6">
    <location>
        <begin position="371"/>
        <end position="394"/>
    </location>
</feature>
<dbReference type="GO" id="GO:0005886">
    <property type="term" value="C:plasma membrane"/>
    <property type="evidence" value="ECO:0007669"/>
    <property type="project" value="UniProtKB-SubCell"/>
</dbReference>
<feature type="transmembrane region" description="Helical" evidence="6">
    <location>
        <begin position="400"/>
        <end position="421"/>
    </location>
</feature>
<feature type="transmembrane region" description="Helical" evidence="6">
    <location>
        <begin position="433"/>
        <end position="452"/>
    </location>
</feature>
<keyword evidence="5 6" id="KW-0472">Membrane</keyword>
<accession>A0A1I6VKG2</accession>
<evidence type="ECO:0000313" key="7">
    <source>
        <dbReference type="EMBL" id="SFT14215.1"/>
    </source>
</evidence>
<dbReference type="InterPro" id="IPR050833">
    <property type="entry name" value="Poly_Biosynth_Transport"/>
</dbReference>
<proteinExistence type="predicted"/>
<reference evidence="7 8" key="1">
    <citation type="submission" date="2016-10" db="EMBL/GenBank/DDBJ databases">
        <authorList>
            <person name="de Groot N.N."/>
        </authorList>
    </citation>
    <scope>NUCLEOTIDE SEQUENCE [LARGE SCALE GENOMIC DNA]</scope>
    <source>
        <strain evidence="7 8">CGMCC 1.6114</strain>
    </source>
</reference>
<evidence type="ECO:0000256" key="5">
    <source>
        <dbReference type="ARBA" id="ARBA00023136"/>
    </source>
</evidence>
<evidence type="ECO:0000256" key="6">
    <source>
        <dbReference type="SAM" id="Phobius"/>
    </source>
</evidence>
<dbReference type="OrthoDB" id="8609648at2"/>
<dbReference type="AlphaFoldDB" id="A0A1I6VKG2"/>
<gene>
    <name evidence="7" type="ORF">SAMN04487906_3178</name>
</gene>
<evidence type="ECO:0000256" key="4">
    <source>
        <dbReference type="ARBA" id="ARBA00022989"/>
    </source>
</evidence>
<dbReference type="Proteomes" id="UP000183209">
    <property type="component" value="Unassembled WGS sequence"/>
</dbReference>
<evidence type="ECO:0000256" key="3">
    <source>
        <dbReference type="ARBA" id="ARBA00022692"/>
    </source>
</evidence>
<name>A0A1I6VKG2_9FLAO</name>
<feature type="transmembrane region" description="Helical" evidence="6">
    <location>
        <begin position="155"/>
        <end position="177"/>
    </location>
</feature>
<organism evidence="7 8">
    <name type="scientific">Zhouia amylolytica</name>
    <dbReference type="NCBI Taxonomy" id="376730"/>
    <lineage>
        <taxon>Bacteria</taxon>
        <taxon>Pseudomonadati</taxon>
        <taxon>Bacteroidota</taxon>
        <taxon>Flavobacteriia</taxon>
        <taxon>Flavobacteriales</taxon>
        <taxon>Flavobacteriaceae</taxon>
        <taxon>Zhouia</taxon>
    </lineage>
</organism>
<keyword evidence="2" id="KW-1003">Cell membrane</keyword>
<dbReference type="PANTHER" id="PTHR30250:SF26">
    <property type="entry name" value="PSMA PROTEIN"/>
    <property type="match status" value="1"/>
</dbReference>
<feature type="transmembrane region" description="Helical" evidence="6">
    <location>
        <begin position="49"/>
        <end position="70"/>
    </location>
</feature>
<comment type="subcellular location">
    <subcellularLocation>
        <location evidence="1">Cell membrane</location>
        <topology evidence="1">Multi-pass membrane protein</topology>
    </subcellularLocation>
</comment>
<feature type="transmembrane region" description="Helical" evidence="6">
    <location>
        <begin position="472"/>
        <end position="493"/>
    </location>
</feature>